<evidence type="ECO:0000256" key="4">
    <source>
        <dbReference type="ARBA" id="ARBA00023125"/>
    </source>
</evidence>
<feature type="site" description="Transition state stabilizer" evidence="7">
    <location>
        <position position="121"/>
    </location>
</feature>
<evidence type="ECO:0000259" key="10">
    <source>
        <dbReference type="PROSITE" id="PS52040"/>
    </source>
</evidence>
<dbReference type="InterPro" id="IPR013757">
    <property type="entry name" value="Topo_IIA_A_a_sf"/>
</dbReference>
<protein>
    <recommendedName>
        <fullName evidence="7">DNA topoisomerase 4 subunit A</fullName>
        <ecNumber evidence="7">5.6.2.2</ecNumber>
    </recommendedName>
    <alternativeName>
        <fullName evidence="7">Topoisomerase IV subunit A</fullName>
    </alternativeName>
</protein>
<evidence type="ECO:0000256" key="9">
    <source>
        <dbReference type="SAM" id="Coils"/>
    </source>
</evidence>
<gene>
    <name evidence="7 11" type="primary">parC</name>
    <name evidence="11" type="ORF">ACFQ5M_09135</name>
</gene>
<evidence type="ECO:0000256" key="2">
    <source>
        <dbReference type="ARBA" id="ARBA00022475"/>
    </source>
</evidence>
<accession>A0ABW4J8B2</accession>
<reference evidence="12" key="1">
    <citation type="journal article" date="2019" name="Int. J. Syst. Evol. Microbiol.">
        <title>The Global Catalogue of Microorganisms (GCM) 10K type strain sequencing project: providing services to taxonomists for standard genome sequencing and annotation.</title>
        <authorList>
            <consortium name="The Broad Institute Genomics Platform"/>
            <consortium name="The Broad Institute Genome Sequencing Center for Infectious Disease"/>
            <person name="Wu L."/>
            <person name="Ma J."/>
        </authorList>
    </citation>
    <scope>NUCLEOTIDE SEQUENCE [LARGE SCALE GENOMIC DNA]</scope>
    <source>
        <strain evidence="12">CCM 8896</strain>
    </source>
</reference>
<keyword evidence="5 7" id="KW-0472">Membrane</keyword>
<comment type="subunit">
    <text evidence="7">Heterotetramer composed of ParC and ParE.</text>
</comment>
<dbReference type="RefSeq" id="WP_225423670.1">
    <property type="nucleotide sequence ID" value="NZ_JBHTOP010000023.1"/>
</dbReference>
<dbReference type="InterPro" id="IPR035516">
    <property type="entry name" value="Gyrase/topoIV_suA_C"/>
</dbReference>
<dbReference type="SMART" id="SM00434">
    <property type="entry name" value="TOP4c"/>
    <property type="match status" value="1"/>
</dbReference>
<comment type="subcellular location">
    <subcellularLocation>
        <location evidence="7">Cell membrane</location>
        <topology evidence="7">Peripheral membrane protein</topology>
    </subcellularLocation>
</comment>
<proteinExistence type="inferred from homology"/>
<dbReference type="InterPro" id="IPR006691">
    <property type="entry name" value="GyrA/parC_rep"/>
</dbReference>
<evidence type="ECO:0000256" key="7">
    <source>
        <dbReference type="HAMAP-Rule" id="MF_00937"/>
    </source>
</evidence>
<sequence length="829" mass="93460">MVKATQNIQELSLEEVMGDRFGRYSKYIIQERALPDIRDGLKPVQRRILYAMALDGNTYDKPFRKSAKSVGNIMGNFHPHGDSSIYDAMVRLSQAWKLREPLIEMHGNNGSMDGDPPAAMRYTEARLSRISKELLKDIDKDTVDMVLNFDDTEKEPTVLPARFPNLLVNGATGISAGYATEIPPHNLGEVIDAVVYLIDHPDADLDDLMQFVKGPDFPTGGILQGLAGIKEAYTTGRGKAVLRSKAQIVPVRGHREQIVITEIPYEVNKAQLVKKIDEVRVMKKVDGISEVRDESDRQGLSIVIELKKQADAQGILNYLFKNTDLQIMYNFNVVAISEMRPKQVGLVEILQSYLQHQQDVVTRRTSYNLRKAQARQHIVEGLIKALSILDKVIQTIRSSKDKKQAKQNLMTNYAFTEKQAEAIVILQLYRLTNTDVTELEKEHDQLSQAITQYQDILDNPKSLAALIKKEALAVKKEYQTKRLTKIEKEIATIKISRRVIVSDEEVRVAVTRDGYFKRSSLRSYQSTISKAPEDGLRENDRFILNETANTLEHLFIFTNKGNMIYRPIHEIDDVRWKEVGAHVSQSVGLDSSESIISAFVVHKLTDDRQFVLATKAGQIKQVNLANLQPNRTYKSKPQAAMKLKAADDEVLQVYCVSTVRAADYQVVSATHLGYGVRYPLAEVPAVGAKAAGVKAMDLKDDDYVVDYILTNEATDNLGILTQRGAYKHMHLTELPVSSRARRGLLILRELKRQPHRVFAIFKETKDAQLQQHIEITTDRDEIINVPLNAHNFGDRYSNGTFVVDTETQGQLADAQLVKAPIEIETDLDL</sequence>
<dbReference type="InterPro" id="IPR013758">
    <property type="entry name" value="Topo_IIA_A/C_ab"/>
</dbReference>
<dbReference type="Gene3D" id="1.10.268.10">
    <property type="entry name" value="Topoisomerase, domain 3"/>
    <property type="match status" value="1"/>
</dbReference>
<feature type="site" description="Interaction with DNA" evidence="7">
    <location>
        <position position="97"/>
    </location>
</feature>
<dbReference type="SUPFAM" id="SSF101904">
    <property type="entry name" value="GyrA/ParC C-terminal domain-like"/>
    <property type="match status" value="1"/>
</dbReference>
<evidence type="ECO:0000256" key="6">
    <source>
        <dbReference type="ARBA" id="ARBA00023235"/>
    </source>
</evidence>
<dbReference type="Gene3D" id="3.30.1360.40">
    <property type="match status" value="1"/>
</dbReference>
<evidence type="ECO:0000256" key="5">
    <source>
        <dbReference type="ARBA" id="ARBA00023136"/>
    </source>
</evidence>
<dbReference type="EMBL" id="JBHTOP010000023">
    <property type="protein sequence ID" value="MFD1672259.1"/>
    <property type="molecule type" value="Genomic_DNA"/>
</dbReference>
<dbReference type="InterPro" id="IPR050220">
    <property type="entry name" value="Type_II_DNA_Topoisomerases"/>
</dbReference>
<dbReference type="PANTHER" id="PTHR43493:SF9">
    <property type="entry name" value="DNA TOPOISOMERASE 4 SUBUNIT A"/>
    <property type="match status" value="1"/>
</dbReference>
<feature type="site" description="Interaction with DNA" evidence="7">
    <location>
        <position position="78"/>
    </location>
</feature>
<comment type="catalytic activity">
    <reaction evidence="1 7 8">
        <text>ATP-dependent breakage, passage and rejoining of double-stranded DNA.</text>
        <dbReference type="EC" id="5.6.2.2"/>
    </reaction>
</comment>
<keyword evidence="4 7" id="KW-0238">DNA-binding</keyword>
<keyword evidence="2 7" id="KW-1003">Cell membrane</keyword>
<name>A0ABW4J8B2_9LACO</name>
<feature type="active site" description="O-(5'-phospho-DNA)-tyrosine intermediate" evidence="7 8">
    <location>
        <position position="122"/>
    </location>
</feature>
<dbReference type="NCBIfam" id="TIGR01061">
    <property type="entry name" value="parC_Gpos"/>
    <property type="match status" value="1"/>
</dbReference>
<feature type="site" description="Interaction with DNA" evidence="7">
    <location>
        <position position="80"/>
    </location>
</feature>
<comment type="caution">
    <text evidence="11">The sequence shown here is derived from an EMBL/GenBank/DDBJ whole genome shotgun (WGS) entry which is preliminary data.</text>
</comment>
<keyword evidence="6 7" id="KW-0413">Isomerase</keyword>
<dbReference type="EC" id="5.6.2.2" evidence="7"/>
<dbReference type="InterPro" id="IPR005741">
    <property type="entry name" value="TopoIV_A_Gpos"/>
</dbReference>
<feature type="domain" description="Topo IIA-type catalytic" evidence="10">
    <location>
        <begin position="34"/>
        <end position="500"/>
    </location>
</feature>
<dbReference type="Pfam" id="PF00521">
    <property type="entry name" value="DNA_topoisoIV"/>
    <property type="match status" value="1"/>
</dbReference>
<feature type="coiled-coil region" evidence="9">
    <location>
        <begin position="429"/>
        <end position="456"/>
    </location>
</feature>
<evidence type="ECO:0000256" key="3">
    <source>
        <dbReference type="ARBA" id="ARBA00023029"/>
    </source>
</evidence>
<dbReference type="Gene3D" id="2.120.10.90">
    <property type="entry name" value="DNA gyrase/topoisomerase IV, subunit A, C-terminal"/>
    <property type="match status" value="1"/>
</dbReference>
<dbReference type="NCBIfam" id="NF004044">
    <property type="entry name" value="PRK05561.1"/>
    <property type="match status" value="1"/>
</dbReference>
<feature type="site" description="Interaction with DNA" evidence="7">
    <location>
        <position position="42"/>
    </location>
</feature>
<evidence type="ECO:0000313" key="11">
    <source>
        <dbReference type="EMBL" id="MFD1672259.1"/>
    </source>
</evidence>
<evidence type="ECO:0000256" key="8">
    <source>
        <dbReference type="PROSITE-ProRule" id="PRU01384"/>
    </source>
</evidence>
<organism evidence="11 12">
    <name type="scientific">Agrilactobacillus yilanensis</name>
    <dbReference type="NCBI Taxonomy" id="2485997"/>
    <lineage>
        <taxon>Bacteria</taxon>
        <taxon>Bacillati</taxon>
        <taxon>Bacillota</taxon>
        <taxon>Bacilli</taxon>
        <taxon>Lactobacillales</taxon>
        <taxon>Lactobacillaceae</taxon>
        <taxon>Agrilactobacillus</taxon>
    </lineage>
</organism>
<keyword evidence="12" id="KW-1185">Reference proteome</keyword>
<dbReference type="SUPFAM" id="SSF56719">
    <property type="entry name" value="Type II DNA topoisomerase"/>
    <property type="match status" value="1"/>
</dbReference>
<dbReference type="Proteomes" id="UP001597267">
    <property type="component" value="Unassembled WGS sequence"/>
</dbReference>
<dbReference type="Gene3D" id="3.90.199.10">
    <property type="entry name" value="Topoisomerase II, domain 5"/>
    <property type="match status" value="1"/>
</dbReference>
<feature type="site" description="Interaction with DNA" evidence="7">
    <location>
        <position position="91"/>
    </location>
</feature>
<dbReference type="GO" id="GO:0003918">
    <property type="term" value="F:DNA topoisomerase type II (double strand cut, ATP-hydrolyzing) activity"/>
    <property type="evidence" value="ECO:0007669"/>
    <property type="project" value="UniProtKB-EC"/>
</dbReference>
<keyword evidence="3 7" id="KW-0799">Topoisomerase</keyword>
<dbReference type="InterPro" id="IPR013760">
    <property type="entry name" value="Topo_IIA-like_dom_sf"/>
</dbReference>
<dbReference type="PROSITE" id="PS52040">
    <property type="entry name" value="TOPO_IIA"/>
    <property type="match status" value="1"/>
</dbReference>
<dbReference type="CDD" id="cd00187">
    <property type="entry name" value="TOP4c"/>
    <property type="match status" value="1"/>
</dbReference>
<keyword evidence="9" id="KW-0175">Coiled coil</keyword>
<evidence type="ECO:0000256" key="1">
    <source>
        <dbReference type="ARBA" id="ARBA00000185"/>
    </source>
</evidence>
<comment type="similarity">
    <text evidence="7">Belongs to the type II topoisomerase GyrA/ParC subunit family. ParC type 2 subfamily.</text>
</comment>
<dbReference type="InterPro" id="IPR002205">
    <property type="entry name" value="Topo_IIA_dom_A"/>
</dbReference>
<dbReference type="Pfam" id="PF03989">
    <property type="entry name" value="DNA_gyraseA_C"/>
    <property type="match status" value="4"/>
</dbReference>
<dbReference type="PANTHER" id="PTHR43493">
    <property type="entry name" value="DNA GYRASE/TOPOISOMERASE SUBUNIT A"/>
    <property type="match status" value="1"/>
</dbReference>
<dbReference type="HAMAP" id="MF_00937">
    <property type="entry name" value="ParC_type2"/>
    <property type="match status" value="1"/>
</dbReference>
<evidence type="ECO:0000313" key="12">
    <source>
        <dbReference type="Proteomes" id="UP001597267"/>
    </source>
</evidence>
<comment type="function">
    <text evidence="7">Topoisomerase IV is essential for chromosome segregation. It relaxes supercoiled DNA. Performs the decatenation events required during the replication of a circular DNA molecule.</text>
</comment>